<feature type="transmembrane region" description="Helical" evidence="7">
    <location>
        <begin position="90"/>
        <end position="114"/>
    </location>
</feature>
<evidence type="ECO:0000256" key="6">
    <source>
        <dbReference type="SAM" id="MobiDB-lite"/>
    </source>
</evidence>
<evidence type="ECO:0000256" key="7">
    <source>
        <dbReference type="SAM" id="Phobius"/>
    </source>
</evidence>
<feature type="transmembrane region" description="Helical" evidence="7">
    <location>
        <begin position="126"/>
        <end position="147"/>
    </location>
</feature>
<feature type="transmembrane region" description="Helical" evidence="7">
    <location>
        <begin position="174"/>
        <end position="198"/>
    </location>
</feature>
<reference evidence="9" key="1">
    <citation type="submission" date="2021-03" db="EMBL/GenBank/DDBJ databases">
        <authorList>
            <person name="Tagirdzhanova G."/>
        </authorList>
    </citation>
    <scope>NUCLEOTIDE SEQUENCE</scope>
</reference>
<dbReference type="OrthoDB" id="10017208at2759"/>
<keyword evidence="2 7" id="KW-0812">Transmembrane</keyword>
<dbReference type="InterPro" id="IPR052337">
    <property type="entry name" value="SAT4-like"/>
</dbReference>
<keyword evidence="3 7" id="KW-1133">Transmembrane helix</keyword>
<feature type="transmembrane region" description="Helical" evidence="7">
    <location>
        <begin position="12"/>
        <end position="31"/>
    </location>
</feature>
<feature type="compositionally biased region" description="Gly residues" evidence="6">
    <location>
        <begin position="308"/>
        <end position="317"/>
    </location>
</feature>
<evidence type="ECO:0000256" key="3">
    <source>
        <dbReference type="ARBA" id="ARBA00022989"/>
    </source>
</evidence>
<dbReference type="AlphaFoldDB" id="A0A8H3IS21"/>
<evidence type="ECO:0000313" key="10">
    <source>
        <dbReference type="Proteomes" id="UP000664534"/>
    </source>
</evidence>
<feature type="transmembrane region" description="Helical" evidence="7">
    <location>
        <begin position="43"/>
        <end position="66"/>
    </location>
</feature>
<dbReference type="EMBL" id="CAJPDT010000106">
    <property type="protein sequence ID" value="CAF9938197.1"/>
    <property type="molecule type" value="Genomic_DNA"/>
</dbReference>
<keyword evidence="4 7" id="KW-0472">Membrane</keyword>
<evidence type="ECO:0000256" key="4">
    <source>
        <dbReference type="ARBA" id="ARBA00023136"/>
    </source>
</evidence>
<dbReference type="Pfam" id="PF20684">
    <property type="entry name" value="Fung_rhodopsin"/>
    <property type="match status" value="1"/>
</dbReference>
<evidence type="ECO:0000256" key="2">
    <source>
        <dbReference type="ARBA" id="ARBA00022692"/>
    </source>
</evidence>
<evidence type="ECO:0000256" key="5">
    <source>
        <dbReference type="ARBA" id="ARBA00038359"/>
    </source>
</evidence>
<evidence type="ECO:0000259" key="8">
    <source>
        <dbReference type="Pfam" id="PF20684"/>
    </source>
</evidence>
<protein>
    <recommendedName>
        <fullName evidence="8">Rhodopsin domain-containing protein</fullName>
    </recommendedName>
</protein>
<comment type="similarity">
    <text evidence="5">Belongs to the SAT4 family.</text>
</comment>
<keyword evidence="10" id="KW-1185">Reference proteome</keyword>
<comment type="subcellular location">
    <subcellularLocation>
        <location evidence="1">Membrane</location>
        <topology evidence="1">Multi-pass membrane protein</topology>
    </subcellularLocation>
</comment>
<feature type="region of interest" description="Disordered" evidence="6">
    <location>
        <begin position="280"/>
        <end position="317"/>
    </location>
</feature>
<proteinExistence type="inferred from homology"/>
<organism evidence="9 10">
    <name type="scientific">Imshaugia aleurites</name>
    <dbReference type="NCBI Taxonomy" id="172621"/>
    <lineage>
        <taxon>Eukaryota</taxon>
        <taxon>Fungi</taxon>
        <taxon>Dikarya</taxon>
        <taxon>Ascomycota</taxon>
        <taxon>Pezizomycotina</taxon>
        <taxon>Lecanoromycetes</taxon>
        <taxon>OSLEUM clade</taxon>
        <taxon>Lecanoromycetidae</taxon>
        <taxon>Lecanorales</taxon>
        <taxon>Lecanorineae</taxon>
        <taxon>Parmeliaceae</taxon>
        <taxon>Imshaugia</taxon>
    </lineage>
</organism>
<dbReference type="Proteomes" id="UP000664534">
    <property type="component" value="Unassembled WGS sequence"/>
</dbReference>
<gene>
    <name evidence="9" type="ORF">IMSHALPRED_000713</name>
</gene>
<dbReference type="PANTHER" id="PTHR33048">
    <property type="entry name" value="PTH11-LIKE INTEGRAL MEMBRANE PROTEIN (AFU_ORTHOLOGUE AFUA_5G11245)"/>
    <property type="match status" value="1"/>
</dbReference>
<feature type="domain" description="Rhodopsin" evidence="8">
    <location>
        <begin position="31"/>
        <end position="272"/>
    </location>
</feature>
<dbReference type="GO" id="GO:0016020">
    <property type="term" value="C:membrane"/>
    <property type="evidence" value="ECO:0007669"/>
    <property type="project" value="UniProtKB-SubCell"/>
</dbReference>
<dbReference type="InterPro" id="IPR049326">
    <property type="entry name" value="Rhodopsin_dom_fungi"/>
</dbReference>
<evidence type="ECO:0000313" key="9">
    <source>
        <dbReference type="EMBL" id="CAF9938197.1"/>
    </source>
</evidence>
<feature type="transmembrane region" description="Helical" evidence="7">
    <location>
        <begin position="210"/>
        <end position="231"/>
    </location>
</feature>
<comment type="caution">
    <text evidence="9">The sequence shown here is derived from an EMBL/GenBank/DDBJ whole genome shotgun (WGS) entry which is preliminary data.</text>
</comment>
<evidence type="ECO:0000256" key="1">
    <source>
        <dbReference type="ARBA" id="ARBA00004141"/>
    </source>
</evidence>
<dbReference type="PANTHER" id="PTHR33048:SF47">
    <property type="entry name" value="INTEGRAL MEMBRANE PROTEIN-RELATED"/>
    <property type="match status" value="1"/>
</dbReference>
<accession>A0A8H3IS21</accession>
<name>A0A8H3IS21_9LECA</name>
<sequence>MTPSELHHSESYKIIIVNIITLVVAIFAVLLRLVSRWLSAASFWWDDGLIIIGLVLTFGSSAFNFVAADNGAGKHQAIVPPPQQATSTQIIYGIEILYGPLVTAIKCSILTLYLRLFGVRPAFRRTIYAMLALVAAWCVAVFFAAIFQASPPRLLWTTNLKDLPPGAHHIDFEAYLIGTAVPNVVMDFAILLLPMGIVWQLQISKRRKMALSGVFAVGAFVCAASIVRAHAVATVSFTDRTYAYASTLIWSAVEVNVGITCACLPVLQPVLHTLFGKVLGSDHSDSSSSRRALRAGAVKSTKDSDGGAVVGGGGAGGPFRRLDEDVLNVRQHPPRSSAWVAKGTPEEREVQMNTIRVKRDVDLERGVEVV</sequence>